<protein>
    <submittedName>
        <fullName evidence="1">Uncharacterized protein</fullName>
    </submittedName>
</protein>
<name>A0A7W7RPP7_9ACTN</name>
<keyword evidence="2" id="KW-1185">Reference proteome</keyword>
<dbReference type="AlphaFoldDB" id="A0A7W7RPP7"/>
<evidence type="ECO:0000313" key="2">
    <source>
        <dbReference type="Proteomes" id="UP000523007"/>
    </source>
</evidence>
<reference evidence="1 2" key="1">
    <citation type="submission" date="2020-08" db="EMBL/GenBank/DDBJ databases">
        <title>Sequencing the genomes of 1000 actinobacteria strains.</title>
        <authorList>
            <person name="Klenk H.-P."/>
        </authorList>
    </citation>
    <scope>NUCLEOTIDE SEQUENCE [LARGE SCALE GENOMIC DNA]</scope>
    <source>
        <strain evidence="1 2">DSM 102030</strain>
    </source>
</reference>
<evidence type="ECO:0000313" key="1">
    <source>
        <dbReference type="EMBL" id="MBB4935306.1"/>
    </source>
</evidence>
<dbReference type="Proteomes" id="UP000523007">
    <property type="component" value="Unassembled WGS sequence"/>
</dbReference>
<accession>A0A7W7RPP7</accession>
<organism evidence="1 2">
    <name type="scientific">Lipingzhangella halophila</name>
    <dbReference type="NCBI Taxonomy" id="1783352"/>
    <lineage>
        <taxon>Bacteria</taxon>
        <taxon>Bacillati</taxon>
        <taxon>Actinomycetota</taxon>
        <taxon>Actinomycetes</taxon>
        <taxon>Streptosporangiales</taxon>
        <taxon>Nocardiopsidaceae</taxon>
        <taxon>Lipingzhangella</taxon>
    </lineage>
</organism>
<comment type="caution">
    <text evidence="1">The sequence shown here is derived from an EMBL/GenBank/DDBJ whole genome shotgun (WGS) entry which is preliminary data.</text>
</comment>
<dbReference type="RefSeq" id="WP_184585055.1">
    <property type="nucleotide sequence ID" value="NZ_JACHJT010000002.1"/>
</dbReference>
<sequence length="169" mass="18598">MSSGSSSITQHYVFTHILLRNAVLSKGSDFPHLVENQTLHRLLATEWQNAAEEVPVEARCVDDPPTATGHQIPGHDVVLITMPPPKAPTEAYFAAVTVRRTDLQVRYLLLEHSLDVSALLGLPSDDGPRSVMAEWRLDSTSQEPSHVNFGDRPVLPADTFLAEVERLLG</sequence>
<dbReference type="EMBL" id="JACHJT010000002">
    <property type="protein sequence ID" value="MBB4935306.1"/>
    <property type="molecule type" value="Genomic_DNA"/>
</dbReference>
<gene>
    <name evidence="1" type="ORF">F4561_006200</name>
</gene>
<proteinExistence type="predicted"/>